<reference evidence="2 3" key="1">
    <citation type="journal article" date="2007" name="Nature">
        <title>Evolution of genes and genomes on the Drosophila phylogeny.</title>
        <authorList>
            <consortium name="Drosophila 12 Genomes Consortium"/>
            <person name="Clark A.G."/>
            <person name="Eisen M.B."/>
            <person name="Smith D.R."/>
            <person name="Bergman C.M."/>
            <person name="Oliver B."/>
            <person name="Markow T.A."/>
            <person name="Kaufman T.C."/>
            <person name="Kellis M."/>
            <person name="Gelbart W."/>
            <person name="Iyer V.N."/>
            <person name="Pollard D.A."/>
            <person name="Sackton T.B."/>
            <person name="Larracuente A.M."/>
            <person name="Singh N.D."/>
            <person name="Abad J.P."/>
            <person name="Abt D.N."/>
            <person name="Adryan B."/>
            <person name="Aguade M."/>
            <person name="Akashi H."/>
            <person name="Anderson W.W."/>
            <person name="Aquadro C.F."/>
            <person name="Ardell D.H."/>
            <person name="Arguello R."/>
            <person name="Artieri C.G."/>
            <person name="Barbash D.A."/>
            <person name="Barker D."/>
            <person name="Barsanti P."/>
            <person name="Batterham P."/>
            <person name="Batzoglou S."/>
            <person name="Begun D."/>
            <person name="Bhutkar A."/>
            <person name="Blanco E."/>
            <person name="Bosak S.A."/>
            <person name="Bradley R.K."/>
            <person name="Brand A.D."/>
            <person name="Brent M.R."/>
            <person name="Brooks A.N."/>
            <person name="Brown R.H."/>
            <person name="Butlin R.K."/>
            <person name="Caggese C."/>
            <person name="Calvi B.R."/>
            <person name="Bernardo de Carvalho A."/>
            <person name="Caspi A."/>
            <person name="Castrezana S."/>
            <person name="Celniker S.E."/>
            <person name="Chang J.L."/>
            <person name="Chapple C."/>
            <person name="Chatterji S."/>
            <person name="Chinwalla A."/>
            <person name="Civetta A."/>
            <person name="Clifton S.W."/>
            <person name="Comeron J.M."/>
            <person name="Costello J.C."/>
            <person name="Coyne J.A."/>
            <person name="Daub J."/>
            <person name="David R.G."/>
            <person name="Delcher A.L."/>
            <person name="Delehaunty K."/>
            <person name="Do C.B."/>
            <person name="Ebling H."/>
            <person name="Edwards K."/>
            <person name="Eickbush T."/>
            <person name="Evans J.D."/>
            <person name="Filipski A."/>
            <person name="Findeiss S."/>
            <person name="Freyhult E."/>
            <person name="Fulton L."/>
            <person name="Fulton R."/>
            <person name="Garcia A.C."/>
            <person name="Gardiner A."/>
            <person name="Garfield D.A."/>
            <person name="Garvin B.E."/>
            <person name="Gibson G."/>
            <person name="Gilbert D."/>
            <person name="Gnerre S."/>
            <person name="Godfrey J."/>
            <person name="Good R."/>
            <person name="Gotea V."/>
            <person name="Gravely B."/>
            <person name="Greenberg A.J."/>
            <person name="Griffiths-Jones S."/>
            <person name="Gross S."/>
            <person name="Guigo R."/>
            <person name="Gustafson E.A."/>
            <person name="Haerty W."/>
            <person name="Hahn M.W."/>
            <person name="Halligan D.L."/>
            <person name="Halpern A.L."/>
            <person name="Halter G.M."/>
            <person name="Han M.V."/>
            <person name="Heger A."/>
            <person name="Hillier L."/>
            <person name="Hinrichs A.S."/>
            <person name="Holmes I."/>
            <person name="Hoskins R.A."/>
            <person name="Hubisz M.J."/>
            <person name="Hultmark D."/>
            <person name="Huntley M.A."/>
            <person name="Jaffe D.B."/>
            <person name="Jagadeeshan S."/>
            <person name="Jeck W.R."/>
            <person name="Johnson J."/>
            <person name="Jones C.D."/>
            <person name="Jordan W.C."/>
            <person name="Karpen G.H."/>
            <person name="Kataoka E."/>
            <person name="Keightley P.D."/>
            <person name="Kheradpour P."/>
            <person name="Kirkness E.F."/>
            <person name="Koerich L.B."/>
            <person name="Kristiansen K."/>
            <person name="Kudrna D."/>
            <person name="Kulathinal R.J."/>
            <person name="Kumar S."/>
            <person name="Kwok R."/>
            <person name="Lander E."/>
            <person name="Langley C.H."/>
            <person name="Lapoint R."/>
            <person name="Lazzaro B.P."/>
            <person name="Lee S.J."/>
            <person name="Levesque L."/>
            <person name="Li R."/>
            <person name="Lin C.F."/>
            <person name="Lin M.F."/>
            <person name="Lindblad-Toh K."/>
            <person name="Llopart A."/>
            <person name="Long M."/>
            <person name="Low L."/>
            <person name="Lozovsky E."/>
            <person name="Lu J."/>
            <person name="Luo M."/>
            <person name="Machado C.A."/>
            <person name="Makalowski W."/>
            <person name="Marzo M."/>
            <person name="Matsuda M."/>
            <person name="Matzkin L."/>
            <person name="McAllister B."/>
            <person name="McBride C.S."/>
            <person name="McKernan B."/>
            <person name="McKernan K."/>
            <person name="Mendez-Lago M."/>
            <person name="Minx P."/>
            <person name="Mollenhauer M.U."/>
            <person name="Montooth K."/>
            <person name="Mount S.M."/>
            <person name="Mu X."/>
            <person name="Myers E."/>
            <person name="Negre B."/>
            <person name="Newfeld S."/>
            <person name="Nielsen R."/>
            <person name="Noor M.A."/>
            <person name="O'Grady P."/>
            <person name="Pachter L."/>
            <person name="Papaceit M."/>
            <person name="Parisi M.J."/>
            <person name="Parisi M."/>
            <person name="Parts L."/>
            <person name="Pedersen J.S."/>
            <person name="Pesole G."/>
            <person name="Phillippy A.M."/>
            <person name="Ponting C.P."/>
            <person name="Pop M."/>
            <person name="Porcelli D."/>
            <person name="Powell J.R."/>
            <person name="Prohaska S."/>
            <person name="Pruitt K."/>
            <person name="Puig M."/>
            <person name="Quesneville H."/>
            <person name="Ram K.R."/>
            <person name="Rand D."/>
            <person name="Rasmussen M.D."/>
            <person name="Reed L.K."/>
            <person name="Reenan R."/>
            <person name="Reily A."/>
            <person name="Remington K.A."/>
            <person name="Rieger T.T."/>
            <person name="Ritchie M.G."/>
            <person name="Robin C."/>
            <person name="Rogers Y.H."/>
            <person name="Rohde C."/>
            <person name="Rozas J."/>
            <person name="Rubenfield M.J."/>
            <person name="Ruiz A."/>
            <person name="Russo S."/>
            <person name="Salzberg S.L."/>
            <person name="Sanchez-Gracia A."/>
            <person name="Saranga D.J."/>
            <person name="Sato H."/>
            <person name="Schaeffer S.W."/>
            <person name="Schatz M.C."/>
            <person name="Schlenke T."/>
            <person name="Schwartz R."/>
            <person name="Segarra C."/>
            <person name="Singh R.S."/>
            <person name="Sirot L."/>
            <person name="Sirota M."/>
            <person name="Sisneros N.B."/>
            <person name="Smith C.D."/>
            <person name="Smith T.F."/>
            <person name="Spieth J."/>
            <person name="Stage D.E."/>
            <person name="Stark A."/>
            <person name="Stephan W."/>
            <person name="Strausberg R.L."/>
            <person name="Strempel S."/>
            <person name="Sturgill D."/>
            <person name="Sutton G."/>
            <person name="Sutton G.G."/>
            <person name="Tao W."/>
            <person name="Teichmann S."/>
            <person name="Tobari Y.N."/>
            <person name="Tomimura Y."/>
            <person name="Tsolas J.M."/>
            <person name="Valente V.L."/>
            <person name="Venter E."/>
            <person name="Venter J.C."/>
            <person name="Vicario S."/>
            <person name="Vieira F.G."/>
            <person name="Vilella A.J."/>
            <person name="Villasante A."/>
            <person name="Walenz B."/>
            <person name="Wang J."/>
            <person name="Wasserman M."/>
            <person name="Watts T."/>
            <person name="Wilson D."/>
            <person name="Wilson R.K."/>
            <person name="Wing R.A."/>
            <person name="Wolfner M.F."/>
            <person name="Wong A."/>
            <person name="Wong G.K."/>
            <person name="Wu C.I."/>
            <person name="Wu G."/>
            <person name="Yamamoto D."/>
            <person name="Yang H.P."/>
            <person name="Yang S.P."/>
            <person name="Yorke J.A."/>
            <person name="Yoshida K."/>
            <person name="Zdobnov E."/>
            <person name="Zhang P."/>
            <person name="Zhang Y."/>
            <person name="Zimin A.V."/>
            <person name="Baldwin J."/>
            <person name="Abdouelleil A."/>
            <person name="Abdulkadir J."/>
            <person name="Abebe A."/>
            <person name="Abera B."/>
            <person name="Abreu J."/>
            <person name="Acer S.C."/>
            <person name="Aftuck L."/>
            <person name="Alexander A."/>
            <person name="An P."/>
            <person name="Anderson E."/>
            <person name="Anderson S."/>
            <person name="Arachi H."/>
            <person name="Azer M."/>
            <person name="Bachantsang P."/>
            <person name="Barry A."/>
            <person name="Bayul T."/>
            <person name="Berlin A."/>
            <person name="Bessette D."/>
            <person name="Bloom T."/>
            <person name="Blye J."/>
            <person name="Boguslavskiy L."/>
            <person name="Bonnet C."/>
            <person name="Boukhgalter B."/>
            <person name="Bourzgui I."/>
            <person name="Brown A."/>
            <person name="Cahill P."/>
            <person name="Channer S."/>
            <person name="Cheshatsang Y."/>
            <person name="Chuda L."/>
            <person name="Citroen M."/>
            <person name="Collymore A."/>
            <person name="Cooke P."/>
            <person name="Costello M."/>
            <person name="D'Aco K."/>
            <person name="Daza R."/>
            <person name="De Haan G."/>
            <person name="DeGray S."/>
            <person name="DeMaso C."/>
            <person name="Dhargay N."/>
            <person name="Dooley K."/>
            <person name="Dooley E."/>
            <person name="Doricent M."/>
            <person name="Dorje P."/>
            <person name="Dorjee K."/>
            <person name="Dupes A."/>
            <person name="Elong R."/>
            <person name="Falk J."/>
            <person name="Farina A."/>
            <person name="Faro S."/>
            <person name="Ferguson D."/>
            <person name="Fisher S."/>
            <person name="Foley C.D."/>
            <person name="Franke A."/>
            <person name="Friedrich D."/>
            <person name="Gadbois L."/>
            <person name="Gearin G."/>
            <person name="Gearin C.R."/>
            <person name="Giannoukos G."/>
            <person name="Goode T."/>
            <person name="Graham J."/>
            <person name="Grandbois E."/>
            <person name="Grewal S."/>
            <person name="Gyaltsen K."/>
            <person name="Hafez N."/>
            <person name="Hagos B."/>
            <person name="Hall J."/>
            <person name="Henson C."/>
            <person name="Hollinger A."/>
            <person name="Honan T."/>
            <person name="Huard M.D."/>
            <person name="Hughes L."/>
            <person name="Hurhula B."/>
            <person name="Husby M.E."/>
            <person name="Kamat A."/>
            <person name="Kanga B."/>
            <person name="Kashin S."/>
            <person name="Khazanovich D."/>
            <person name="Kisner P."/>
            <person name="Lance K."/>
            <person name="Lara M."/>
            <person name="Lee W."/>
            <person name="Lennon N."/>
            <person name="Letendre F."/>
            <person name="LeVine R."/>
            <person name="Lipovsky A."/>
            <person name="Liu X."/>
            <person name="Liu J."/>
            <person name="Liu S."/>
            <person name="Lokyitsang T."/>
            <person name="Lokyitsang Y."/>
            <person name="Lubonja R."/>
            <person name="Lui A."/>
            <person name="MacDonald P."/>
            <person name="Magnisalis V."/>
            <person name="Maru K."/>
            <person name="Matthews C."/>
            <person name="McCusker W."/>
            <person name="McDonough S."/>
            <person name="Mehta T."/>
            <person name="Meldrim J."/>
            <person name="Meneus L."/>
            <person name="Mihai O."/>
            <person name="Mihalev A."/>
            <person name="Mihova T."/>
            <person name="Mittelman R."/>
            <person name="Mlenga V."/>
            <person name="Montmayeur A."/>
            <person name="Mulrain L."/>
            <person name="Navidi A."/>
            <person name="Naylor J."/>
            <person name="Negash T."/>
            <person name="Nguyen T."/>
            <person name="Nguyen N."/>
            <person name="Nicol R."/>
            <person name="Norbu C."/>
            <person name="Norbu N."/>
            <person name="Novod N."/>
            <person name="O'Neill B."/>
            <person name="Osman S."/>
            <person name="Markiewicz E."/>
            <person name="Oyono O.L."/>
            <person name="Patti C."/>
            <person name="Phunkhang P."/>
            <person name="Pierre F."/>
            <person name="Priest M."/>
            <person name="Raghuraman S."/>
            <person name="Rege F."/>
            <person name="Reyes R."/>
            <person name="Rise C."/>
            <person name="Rogov P."/>
            <person name="Ross K."/>
            <person name="Ryan E."/>
            <person name="Settipalli S."/>
            <person name="Shea T."/>
            <person name="Sherpa N."/>
            <person name="Shi L."/>
            <person name="Shih D."/>
            <person name="Sparrow T."/>
            <person name="Spaulding J."/>
            <person name="Stalker J."/>
            <person name="Stange-Thomann N."/>
            <person name="Stavropoulos S."/>
            <person name="Stone C."/>
            <person name="Strader C."/>
            <person name="Tesfaye S."/>
            <person name="Thomson T."/>
            <person name="Thoulutsang Y."/>
            <person name="Thoulutsang D."/>
            <person name="Topham K."/>
            <person name="Topping I."/>
            <person name="Tsamla T."/>
            <person name="Vassiliev H."/>
            <person name="Vo A."/>
            <person name="Wangchuk T."/>
            <person name="Wangdi T."/>
            <person name="Weiand M."/>
            <person name="Wilkinson J."/>
            <person name="Wilson A."/>
            <person name="Yadav S."/>
            <person name="Young G."/>
            <person name="Yu Q."/>
            <person name="Zembek L."/>
            <person name="Zhong D."/>
            <person name="Zimmer A."/>
            <person name="Zwirko Z."/>
            <person name="Jaffe D.B."/>
            <person name="Alvarez P."/>
            <person name="Brockman W."/>
            <person name="Butler J."/>
            <person name="Chin C."/>
            <person name="Gnerre S."/>
            <person name="Grabherr M."/>
            <person name="Kleber M."/>
            <person name="Mauceli E."/>
            <person name="MacCallum I."/>
        </authorList>
    </citation>
    <scope>NUCLEOTIDE SEQUENCE [LARGE SCALE GENOMIC DNA]</scope>
    <source>
        <strain evidence="3">Rob3c / Tucson 14021-0248.25</strain>
    </source>
</reference>
<evidence type="ECO:0000313" key="2">
    <source>
        <dbReference type="EMBL" id="EDW41030.1"/>
    </source>
</evidence>
<dbReference type="HOGENOM" id="CLU_2981267_0_0_1"/>
<keyword evidence="1" id="KW-0812">Transmembrane</keyword>
<dbReference type="EMBL" id="CH480815">
    <property type="protein sequence ID" value="EDW41030.1"/>
    <property type="molecule type" value="Genomic_DNA"/>
</dbReference>
<sequence>MIVPATIELAVYHEDPGYGRFNWRLWKNSGLILFGVVGFVAGTYVSIIEFHTEFSNGH</sequence>
<dbReference type="STRING" id="7238.B4HDU0"/>
<dbReference type="GO" id="GO:0003333">
    <property type="term" value="P:amino acid transmembrane transport"/>
    <property type="evidence" value="ECO:0007669"/>
    <property type="project" value="EnsemblMetazoa"/>
</dbReference>
<evidence type="ECO:0000256" key="1">
    <source>
        <dbReference type="SAM" id="Phobius"/>
    </source>
</evidence>
<proteinExistence type="predicted"/>
<keyword evidence="1" id="KW-1133">Transmembrane helix</keyword>
<organism evidence="3">
    <name type="scientific">Drosophila sechellia</name>
    <name type="common">Fruit fly</name>
    <dbReference type="NCBI Taxonomy" id="7238"/>
    <lineage>
        <taxon>Eukaryota</taxon>
        <taxon>Metazoa</taxon>
        <taxon>Ecdysozoa</taxon>
        <taxon>Arthropoda</taxon>
        <taxon>Hexapoda</taxon>
        <taxon>Insecta</taxon>
        <taxon>Pterygota</taxon>
        <taxon>Neoptera</taxon>
        <taxon>Endopterygota</taxon>
        <taxon>Diptera</taxon>
        <taxon>Brachycera</taxon>
        <taxon>Muscomorpha</taxon>
        <taxon>Ephydroidea</taxon>
        <taxon>Drosophilidae</taxon>
        <taxon>Drosophila</taxon>
        <taxon>Sophophora</taxon>
    </lineage>
</organism>
<accession>B4HDU0</accession>
<dbReference type="AlphaFoldDB" id="B4HDU0"/>
<protein>
    <submittedName>
        <fullName evidence="2">GM24787</fullName>
    </submittedName>
</protein>
<evidence type="ECO:0000313" key="3">
    <source>
        <dbReference type="Proteomes" id="UP000001292"/>
    </source>
</evidence>
<gene>
    <name evidence="2" type="primary">Dsec\GM24787</name>
    <name evidence="2" type="ORF">Dsec_GM24787</name>
</gene>
<feature type="transmembrane region" description="Helical" evidence="1">
    <location>
        <begin position="30"/>
        <end position="48"/>
    </location>
</feature>
<name>B4HDU0_DROSE</name>
<keyword evidence="1" id="KW-0472">Membrane</keyword>
<dbReference type="Proteomes" id="UP000001292">
    <property type="component" value="Unassembled WGS sequence"/>
</dbReference>
<dbReference type="GO" id="GO:0005886">
    <property type="term" value="C:plasma membrane"/>
    <property type="evidence" value="ECO:0007669"/>
    <property type="project" value="EnsemblMetazoa"/>
</dbReference>
<keyword evidence="3" id="KW-1185">Reference proteome</keyword>